<gene>
    <name evidence="11" type="ORF">LVY65_12390</name>
</gene>
<organism evidence="11 12">
    <name type="scientific">Sphingomonas cremea</name>
    <dbReference type="NCBI Taxonomy" id="2904799"/>
    <lineage>
        <taxon>Bacteria</taxon>
        <taxon>Pseudomonadati</taxon>
        <taxon>Pseudomonadota</taxon>
        <taxon>Alphaproteobacteria</taxon>
        <taxon>Sphingomonadales</taxon>
        <taxon>Sphingomonadaceae</taxon>
        <taxon>Sphingomonas</taxon>
    </lineage>
</organism>
<dbReference type="GO" id="GO:0020037">
    <property type="term" value="F:heme binding"/>
    <property type="evidence" value="ECO:0007669"/>
    <property type="project" value="InterPro"/>
</dbReference>
<evidence type="ECO:0000256" key="2">
    <source>
        <dbReference type="ARBA" id="ARBA00022448"/>
    </source>
</evidence>
<keyword evidence="6" id="KW-0249">Electron transport</keyword>
<dbReference type="InterPro" id="IPR036909">
    <property type="entry name" value="Cyt_c-like_dom_sf"/>
</dbReference>
<dbReference type="EMBL" id="JAKFGM010000003">
    <property type="protein sequence ID" value="MCF2515855.1"/>
    <property type="molecule type" value="Genomic_DNA"/>
</dbReference>
<protein>
    <submittedName>
        <fullName evidence="11">Cytochrome c</fullName>
    </submittedName>
</protein>
<keyword evidence="3 8" id="KW-0349">Heme</keyword>
<dbReference type="GO" id="GO:0005506">
    <property type="term" value="F:iron ion binding"/>
    <property type="evidence" value="ECO:0007669"/>
    <property type="project" value="InterPro"/>
</dbReference>
<keyword evidence="7 8" id="KW-0408">Iron</keyword>
<name>A0A9X1QMK4_9SPHN</name>
<dbReference type="Gene3D" id="1.10.760.10">
    <property type="entry name" value="Cytochrome c-like domain"/>
    <property type="match status" value="1"/>
</dbReference>
<dbReference type="InterPro" id="IPR008168">
    <property type="entry name" value="Cyt_C_IC"/>
</dbReference>
<evidence type="ECO:0000256" key="4">
    <source>
        <dbReference type="ARBA" id="ARBA00022660"/>
    </source>
</evidence>
<dbReference type="PANTHER" id="PTHR35008:SF8">
    <property type="entry name" value="ALCOHOL DEHYDROGENASE CYTOCHROME C SUBUNIT"/>
    <property type="match status" value="1"/>
</dbReference>
<evidence type="ECO:0000256" key="3">
    <source>
        <dbReference type="ARBA" id="ARBA00022617"/>
    </source>
</evidence>
<evidence type="ECO:0000313" key="12">
    <source>
        <dbReference type="Proteomes" id="UP001139410"/>
    </source>
</evidence>
<reference evidence="11" key="1">
    <citation type="submission" date="2022-01" db="EMBL/GenBank/DDBJ databases">
        <authorList>
            <person name="Jo J.-H."/>
            <person name="Im W.-T."/>
        </authorList>
    </citation>
    <scope>NUCLEOTIDE SEQUENCE</scope>
    <source>
        <strain evidence="11">G124</strain>
    </source>
</reference>
<accession>A0A9X1QMK4</accession>
<evidence type="ECO:0000256" key="7">
    <source>
        <dbReference type="ARBA" id="ARBA00023004"/>
    </source>
</evidence>
<keyword evidence="4" id="KW-0679">Respiratory chain</keyword>
<feature type="chain" id="PRO_5040721601" evidence="9">
    <location>
        <begin position="21"/>
        <end position="156"/>
    </location>
</feature>
<feature type="signal peptide" evidence="9">
    <location>
        <begin position="1"/>
        <end position="20"/>
    </location>
</feature>
<dbReference type="InterPro" id="IPR051459">
    <property type="entry name" value="Cytochrome_c-type_DH"/>
</dbReference>
<proteinExistence type="predicted"/>
<dbReference type="PANTHER" id="PTHR35008">
    <property type="entry name" value="BLL4482 PROTEIN-RELATED"/>
    <property type="match status" value="1"/>
</dbReference>
<feature type="domain" description="Cytochrome c" evidence="10">
    <location>
        <begin position="60"/>
        <end position="151"/>
    </location>
</feature>
<dbReference type="PROSITE" id="PS51007">
    <property type="entry name" value="CYTC"/>
    <property type="match status" value="1"/>
</dbReference>
<dbReference type="Pfam" id="PF13442">
    <property type="entry name" value="Cytochrome_CBB3"/>
    <property type="match status" value="1"/>
</dbReference>
<evidence type="ECO:0000256" key="5">
    <source>
        <dbReference type="ARBA" id="ARBA00022723"/>
    </source>
</evidence>
<evidence type="ECO:0000256" key="1">
    <source>
        <dbReference type="ARBA" id="ARBA00001926"/>
    </source>
</evidence>
<dbReference type="RefSeq" id="WP_235068561.1">
    <property type="nucleotide sequence ID" value="NZ_JAKFGM010000003.1"/>
</dbReference>
<evidence type="ECO:0000313" key="11">
    <source>
        <dbReference type="EMBL" id="MCF2515855.1"/>
    </source>
</evidence>
<evidence type="ECO:0000256" key="9">
    <source>
        <dbReference type="SAM" id="SignalP"/>
    </source>
</evidence>
<keyword evidence="12" id="KW-1185">Reference proteome</keyword>
<evidence type="ECO:0000256" key="8">
    <source>
        <dbReference type="PROSITE-ProRule" id="PRU00433"/>
    </source>
</evidence>
<evidence type="ECO:0000256" key="6">
    <source>
        <dbReference type="ARBA" id="ARBA00022982"/>
    </source>
</evidence>
<dbReference type="SUPFAM" id="SSF46626">
    <property type="entry name" value="Cytochrome c"/>
    <property type="match status" value="1"/>
</dbReference>
<dbReference type="InterPro" id="IPR009056">
    <property type="entry name" value="Cyt_c-like_dom"/>
</dbReference>
<dbReference type="AlphaFoldDB" id="A0A9X1QMK4"/>
<dbReference type="PRINTS" id="PR00605">
    <property type="entry name" value="CYTCHROMECIC"/>
</dbReference>
<dbReference type="GO" id="GO:0009055">
    <property type="term" value="F:electron transfer activity"/>
    <property type="evidence" value="ECO:0007669"/>
    <property type="project" value="InterPro"/>
</dbReference>
<keyword evidence="2" id="KW-0813">Transport</keyword>
<keyword evidence="9" id="KW-0732">Signal</keyword>
<sequence length="156" mass="17035">MIRYLTAAVVTALPLAVAVAQSDMDRPRWMANMARHQKVVMYGVPAPYAAMRDPSPDTPAKLKRGAAVFDQHCASCHGWGGEGTGPEGYFLVPAPADLEWLAHTPKNRADPYIYWSIAEGGRSFNSEMPAFKKSLSKRDIWSVSAYLRAGVPNASP</sequence>
<dbReference type="Proteomes" id="UP001139410">
    <property type="component" value="Unassembled WGS sequence"/>
</dbReference>
<keyword evidence="5 8" id="KW-0479">Metal-binding</keyword>
<evidence type="ECO:0000259" key="10">
    <source>
        <dbReference type="PROSITE" id="PS51007"/>
    </source>
</evidence>
<comment type="caution">
    <text evidence="11">The sequence shown here is derived from an EMBL/GenBank/DDBJ whole genome shotgun (WGS) entry which is preliminary data.</text>
</comment>
<comment type="cofactor">
    <cofactor evidence="1">
        <name>heme c</name>
        <dbReference type="ChEBI" id="CHEBI:61717"/>
    </cofactor>
</comment>